<evidence type="ECO:0000256" key="2">
    <source>
        <dbReference type="SAM" id="Phobius"/>
    </source>
</evidence>
<keyword evidence="2" id="KW-0472">Membrane</keyword>
<feature type="transmembrane region" description="Helical" evidence="2">
    <location>
        <begin position="181"/>
        <end position="204"/>
    </location>
</feature>
<feature type="transmembrane region" description="Helical" evidence="2">
    <location>
        <begin position="122"/>
        <end position="143"/>
    </location>
</feature>
<feature type="transmembrane region" description="Helical" evidence="2">
    <location>
        <begin position="155"/>
        <end position="174"/>
    </location>
</feature>
<evidence type="ECO:0000313" key="3">
    <source>
        <dbReference type="EMBL" id="KKL28404.1"/>
    </source>
</evidence>
<evidence type="ECO:0000256" key="1">
    <source>
        <dbReference type="SAM" id="MobiDB-lite"/>
    </source>
</evidence>
<organism evidence="3">
    <name type="scientific">marine sediment metagenome</name>
    <dbReference type="NCBI Taxonomy" id="412755"/>
    <lineage>
        <taxon>unclassified sequences</taxon>
        <taxon>metagenomes</taxon>
        <taxon>ecological metagenomes</taxon>
    </lineage>
</organism>
<evidence type="ECO:0008006" key="4">
    <source>
        <dbReference type="Google" id="ProtNLM"/>
    </source>
</evidence>
<dbReference type="Gene3D" id="3.30.70.100">
    <property type="match status" value="1"/>
</dbReference>
<name>A0A0F9C2L2_9ZZZZ</name>
<accession>A0A0F9C2L2</accession>
<dbReference type="SUPFAM" id="SSF49503">
    <property type="entry name" value="Cupredoxins"/>
    <property type="match status" value="1"/>
</dbReference>
<dbReference type="InterPro" id="IPR011008">
    <property type="entry name" value="Dimeric_a/b-barrel"/>
</dbReference>
<keyword evidence="2" id="KW-0812">Transmembrane</keyword>
<reference evidence="3" key="1">
    <citation type="journal article" date="2015" name="Nature">
        <title>Complex archaea that bridge the gap between prokaryotes and eukaryotes.</title>
        <authorList>
            <person name="Spang A."/>
            <person name="Saw J.H."/>
            <person name="Jorgensen S.L."/>
            <person name="Zaremba-Niedzwiedzka K."/>
            <person name="Martijn J."/>
            <person name="Lind A.E."/>
            <person name="van Eijk R."/>
            <person name="Schleper C."/>
            <person name="Guy L."/>
            <person name="Ettema T.J."/>
        </authorList>
    </citation>
    <scope>NUCLEOTIDE SEQUENCE</scope>
</reference>
<dbReference type="EMBL" id="LAZR01035110">
    <property type="protein sequence ID" value="KKL28404.1"/>
    <property type="molecule type" value="Genomic_DNA"/>
</dbReference>
<comment type="caution">
    <text evidence="3">The sequence shown here is derived from an EMBL/GenBank/DDBJ whole genome shotgun (WGS) entry which is preliminary data.</text>
</comment>
<feature type="non-terminal residue" evidence="3">
    <location>
        <position position="332"/>
    </location>
</feature>
<sequence>MEFVQTVLVQIEASKIDEASRPGGLLTELYEHTSYLQRQPGFQDMRVTRSINPEGNVLLVVETRWRDDTSLVDYETREPNVMSIVNKHQDLIVPDSLQVLDMEALGTEAGPERAAEEARQRLILPLVMPVGVLAFALLVIYGLSRIYLELPNSVATGLAAGIAVGLLAISWFVASHPAITAWQIGSIAVVAVAALLGGAIFAVVQDDRGEPAPAVSGPDASPTPTGSPAPPPATNVLEVAMVPTLAFDTGEIVFPANTEVTVRADNRDGVLTHNWALYESREAAESEGPSAAIALTEICPAPCVGEVTFTSPPPGEYFFRCDVHPTQMMGTV</sequence>
<dbReference type="InterPro" id="IPR008972">
    <property type="entry name" value="Cupredoxin"/>
</dbReference>
<dbReference type="SUPFAM" id="SSF54909">
    <property type="entry name" value="Dimeric alpha+beta barrel"/>
    <property type="match status" value="1"/>
</dbReference>
<protein>
    <recommendedName>
        <fullName evidence="4">Blue (type 1) copper domain-containing protein</fullName>
    </recommendedName>
</protein>
<proteinExistence type="predicted"/>
<dbReference type="Gene3D" id="2.60.40.420">
    <property type="entry name" value="Cupredoxins - blue copper proteins"/>
    <property type="match status" value="1"/>
</dbReference>
<gene>
    <name evidence="3" type="ORF">LCGC14_2375490</name>
</gene>
<keyword evidence="2" id="KW-1133">Transmembrane helix</keyword>
<feature type="region of interest" description="Disordered" evidence="1">
    <location>
        <begin position="211"/>
        <end position="233"/>
    </location>
</feature>
<dbReference type="AlphaFoldDB" id="A0A0F9C2L2"/>